<accession>A0A382E5U2</accession>
<reference evidence="14" key="1">
    <citation type="submission" date="2018-05" db="EMBL/GenBank/DDBJ databases">
        <authorList>
            <person name="Lanie J.A."/>
            <person name="Ng W.-L."/>
            <person name="Kazmierczak K.M."/>
            <person name="Andrzejewski T.M."/>
            <person name="Davidsen T.M."/>
            <person name="Wayne K.J."/>
            <person name="Tettelin H."/>
            <person name="Glass J.I."/>
            <person name="Rusch D."/>
            <person name="Podicherti R."/>
            <person name="Tsui H.-C.T."/>
            <person name="Winkler M.E."/>
        </authorList>
    </citation>
    <scope>NUCLEOTIDE SEQUENCE</scope>
</reference>
<keyword evidence="8" id="KW-0288">FMN</keyword>
<keyword evidence="7" id="KW-0285">Flavoprotein</keyword>
<evidence type="ECO:0000256" key="12">
    <source>
        <dbReference type="ARBA" id="ARBA00048639"/>
    </source>
</evidence>
<dbReference type="GO" id="GO:0106430">
    <property type="term" value="F:dihydroorotate dehydrogenase (quinone) activity"/>
    <property type="evidence" value="ECO:0007669"/>
    <property type="project" value="UniProtKB-EC"/>
</dbReference>
<dbReference type="GO" id="GO:0006207">
    <property type="term" value="P:'de novo' pyrimidine nucleobase biosynthetic process"/>
    <property type="evidence" value="ECO:0007669"/>
    <property type="project" value="InterPro"/>
</dbReference>
<dbReference type="GO" id="GO:0005737">
    <property type="term" value="C:cytoplasm"/>
    <property type="evidence" value="ECO:0007669"/>
    <property type="project" value="InterPro"/>
</dbReference>
<dbReference type="NCBIfam" id="TIGR01036">
    <property type="entry name" value="pyrD_sub2"/>
    <property type="match status" value="1"/>
</dbReference>
<comment type="catalytic activity">
    <reaction evidence="12">
        <text>(S)-dihydroorotate + a quinone = orotate + a quinol</text>
        <dbReference type="Rhea" id="RHEA:30187"/>
        <dbReference type="ChEBI" id="CHEBI:24646"/>
        <dbReference type="ChEBI" id="CHEBI:30839"/>
        <dbReference type="ChEBI" id="CHEBI:30864"/>
        <dbReference type="ChEBI" id="CHEBI:132124"/>
        <dbReference type="EC" id="1.3.5.2"/>
    </reaction>
</comment>
<comment type="function">
    <text evidence="2">Catalyzes the conversion of dihydroorotate to orotate with quinone as electron acceptor.</text>
</comment>
<dbReference type="GO" id="GO:0044205">
    <property type="term" value="P:'de novo' UMP biosynthetic process"/>
    <property type="evidence" value="ECO:0007669"/>
    <property type="project" value="UniProtKB-UniPathway"/>
</dbReference>
<sequence length="308" mass="34057">MFQTNLFGRQIENPIGLAAGFDKNAEVYNPLFRLGFGFVEVGTVTPLKQLGNPKPRVFRLEEDQALINRLGFNSFGANNVNSTIRSNPPNGLLGVNIGPNKDTKDKLNDYLICLKTFHDIADYITINISSPNTENLRDFHDQNKFEKLISSIEKAMKELKSNTPIVVKISPDILNGQAAQISEILLNHNIKAIIVSNTTEGNREKLLNTSKHQKGGLSGKPLETRSNQLINIFYNLLKGKISIIGVGGVDSGKSAYAKFLAGANFIQLYTGMVYQGPNIVAKIKKELKELLINEDVKNFQDIIGKKAN</sequence>
<name>A0A382E5U2_9ZZZZ</name>
<evidence type="ECO:0000256" key="7">
    <source>
        <dbReference type="ARBA" id="ARBA00022630"/>
    </source>
</evidence>
<dbReference type="InterPro" id="IPR005720">
    <property type="entry name" value="Dihydroorotate_DH_cat"/>
</dbReference>
<dbReference type="NCBIfam" id="NF003645">
    <property type="entry name" value="PRK05286.1-2"/>
    <property type="match status" value="1"/>
</dbReference>
<evidence type="ECO:0000256" key="8">
    <source>
        <dbReference type="ARBA" id="ARBA00022643"/>
    </source>
</evidence>
<evidence type="ECO:0000313" key="14">
    <source>
        <dbReference type="EMBL" id="SVB46000.1"/>
    </source>
</evidence>
<dbReference type="PANTHER" id="PTHR48109:SF4">
    <property type="entry name" value="DIHYDROOROTATE DEHYDROGENASE (QUINONE), MITOCHONDRIAL"/>
    <property type="match status" value="1"/>
</dbReference>
<dbReference type="InterPro" id="IPR005719">
    <property type="entry name" value="Dihydroorotate_DH_2"/>
</dbReference>
<dbReference type="NCBIfam" id="NF003652">
    <property type="entry name" value="PRK05286.2-5"/>
    <property type="match status" value="1"/>
</dbReference>
<keyword evidence="9" id="KW-0665">Pyrimidine biosynthesis</keyword>
<evidence type="ECO:0000256" key="2">
    <source>
        <dbReference type="ARBA" id="ARBA00003125"/>
    </source>
</evidence>
<dbReference type="PIRSF" id="PIRSF000164">
    <property type="entry name" value="DHO_oxidase"/>
    <property type="match status" value="1"/>
</dbReference>
<evidence type="ECO:0000256" key="10">
    <source>
        <dbReference type="ARBA" id="ARBA00023002"/>
    </source>
</evidence>
<keyword evidence="11" id="KW-0472">Membrane</keyword>
<gene>
    <name evidence="14" type="ORF">METZ01_LOCUS198854</name>
</gene>
<feature type="domain" description="Dihydroorotate dehydrogenase catalytic" evidence="13">
    <location>
        <begin position="1"/>
        <end position="291"/>
    </location>
</feature>
<dbReference type="InterPro" id="IPR050074">
    <property type="entry name" value="DHO_dehydrogenase"/>
</dbReference>
<dbReference type="UniPathway" id="UPA00070">
    <property type="reaction ID" value="UER00946"/>
</dbReference>
<evidence type="ECO:0000256" key="9">
    <source>
        <dbReference type="ARBA" id="ARBA00022975"/>
    </source>
</evidence>
<comment type="pathway">
    <text evidence="4">Pyrimidine metabolism; UMP biosynthesis via de novo pathway; orotate from (S)-dihydroorotate (quinone route): step 1/1.</text>
</comment>
<dbReference type="GO" id="GO:0016020">
    <property type="term" value="C:membrane"/>
    <property type="evidence" value="ECO:0007669"/>
    <property type="project" value="UniProtKB-SubCell"/>
</dbReference>
<dbReference type="Gene3D" id="3.20.20.70">
    <property type="entry name" value="Aldolase class I"/>
    <property type="match status" value="1"/>
</dbReference>
<evidence type="ECO:0000256" key="4">
    <source>
        <dbReference type="ARBA" id="ARBA00005161"/>
    </source>
</evidence>
<organism evidence="14">
    <name type="scientific">marine metagenome</name>
    <dbReference type="NCBI Taxonomy" id="408172"/>
    <lineage>
        <taxon>unclassified sequences</taxon>
        <taxon>metagenomes</taxon>
        <taxon>ecological metagenomes</taxon>
    </lineage>
</organism>
<evidence type="ECO:0000256" key="11">
    <source>
        <dbReference type="ARBA" id="ARBA00023136"/>
    </source>
</evidence>
<dbReference type="PANTHER" id="PTHR48109">
    <property type="entry name" value="DIHYDROOROTATE DEHYDROGENASE (QUINONE), MITOCHONDRIAL-RELATED"/>
    <property type="match status" value="1"/>
</dbReference>
<dbReference type="PROSITE" id="PS00912">
    <property type="entry name" value="DHODEHASE_2"/>
    <property type="match status" value="1"/>
</dbReference>
<proteinExistence type="inferred from homology"/>
<evidence type="ECO:0000259" key="13">
    <source>
        <dbReference type="Pfam" id="PF01180"/>
    </source>
</evidence>
<evidence type="ECO:0000256" key="5">
    <source>
        <dbReference type="ARBA" id="ARBA00005359"/>
    </source>
</evidence>
<comment type="cofactor">
    <cofactor evidence="1">
        <name>FMN</name>
        <dbReference type="ChEBI" id="CHEBI:58210"/>
    </cofactor>
</comment>
<dbReference type="Pfam" id="PF01180">
    <property type="entry name" value="DHO_dh"/>
    <property type="match status" value="1"/>
</dbReference>
<dbReference type="InterPro" id="IPR012135">
    <property type="entry name" value="Dihydroorotate_DH_1_2"/>
</dbReference>
<comment type="similarity">
    <text evidence="5">Belongs to the dihydroorotate dehydrogenase family. Type 2 subfamily.</text>
</comment>
<dbReference type="CDD" id="cd04738">
    <property type="entry name" value="DHOD_2_like"/>
    <property type="match status" value="1"/>
</dbReference>
<dbReference type="EMBL" id="UINC01042835">
    <property type="protein sequence ID" value="SVB46000.1"/>
    <property type="molecule type" value="Genomic_DNA"/>
</dbReference>
<dbReference type="AlphaFoldDB" id="A0A382E5U2"/>
<dbReference type="InterPro" id="IPR013785">
    <property type="entry name" value="Aldolase_TIM"/>
</dbReference>
<keyword evidence="10" id="KW-0560">Oxidoreductase</keyword>
<comment type="subcellular location">
    <subcellularLocation>
        <location evidence="3">Membrane</location>
    </subcellularLocation>
</comment>
<dbReference type="InterPro" id="IPR001295">
    <property type="entry name" value="Dihydroorotate_DH_CS"/>
</dbReference>
<evidence type="ECO:0000256" key="1">
    <source>
        <dbReference type="ARBA" id="ARBA00001917"/>
    </source>
</evidence>
<dbReference type="EC" id="1.3.5.2" evidence="6"/>
<protein>
    <recommendedName>
        <fullName evidence="6">dihydroorotate dehydrogenase (quinone)</fullName>
        <ecNumber evidence="6">1.3.5.2</ecNumber>
    </recommendedName>
</protein>
<dbReference type="SUPFAM" id="SSF51395">
    <property type="entry name" value="FMN-linked oxidoreductases"/>
    <property type="match status" value="1"/>
</dbReference>
<dbReference type="PROSITE" id="PS00911">
    <property type="entry name" value="DHODEHASE_1"/>
    <property type="match status" value="1"/>
</dbReference>
<evidence type="ECO:0000256" key="6">
    <source>
        <dbReference type="ARBA" id="ARBA00012791"/>
    </source>
</evidence>
<evidence type="ECO:0000256" key="3">
    <source>
        <dbReference type="ARBA" id="ARBA00004370"/>
    </source>
</evidence>